<dbReference type="SUPFAM" id="SSF54427">
    <property type="entry name" value="NTF2-like"/>
    <property type="match status" value="1"/>
</dbReference>
<reference evidence="2 3" key="1">
    <citation type="submission" date="2020-03" db="EMBL/GenBank/DDBJ databases">
        <title>Whole genome shotgun sequence of Phytohabitans suffuscus NBRC 105367.</title>
        <authorList>
            <person name="Komaki H."/>
            <person name="Tamura T."/>
        </authorList>
    </citation>
    <scope>NUCLEOTIDE SEQUENCE [LARGE SCALE GENOMIC DNA]</scope>
    <source>
        <strain evidence="2 3">NBRC 105367</strain>
    </source>
</reference>
<evidence type="ECO:0000313" key="2">
    <source>
        <dbReference type="EMBL" id="BCB89622.1"/>
    </source>
</evidence>
<evidence type="ECO:0000259" key="1">
    <source>
        <dbReference type="Pfam" id="PF13474"/>
    </source>
</evidence>
<feature type="domain" description="SnoaL-like" evidence="1">
    <location>
        <begin position="10"/>
        <end position="124"/>
    </location>
</feature>
<dbReference type="AlphaFoldDB" id="A0A6F8YU24"/>
<dbReference type="InterPro" id="IPR032710">
    <property type="entry name" value="NTF2-like_dom_sf"/>
</dbReference>
<reference evidence="2 3" key="2">
    <citation type="submission" date="2020-03" db="EMBL/GenBank/DDBJ databases">
        <authorList>
            <person name="Ichikawa N."/>
            <person name="Kimura A."/>
            <person name="Kitahashi Y."/>
            <person name="Uohara A."/>
        </authorList>
    </citation>
    <scope>NUCLEOTIDE SEQUENCE [LARGE SCALE GENOMIC DNA]</scope>
    <source>
        <strain evidence="2 3">NBRC 105367</strain>
    </source>
</reference>
<sequence length="149" mass="16217">MTGDEEQIWAAVRDMYDAYLAADTARIDRHILPEATIWDSERPGLAHGLAALDAIRAQRPPRDQGPQAIAIHVYRPVLDVIGDVAVARHVFAVRYAGDAHPAGVVRNTGVWRRTGGGWRLAHNHEDALPAATAAAYLDTLVAEEPKTAK</sequence>
<evidence type="ECO:0000313" key="3">
    <source>
        <dbReference type="Proteomes" id="UP000503011"/>
    </source>
</evidence>
<dbReference type="RefSeq" id="WP_173161572.1">
    <property type="nucleotide sequence ID" value="NZ_AP022871.1"/>
</dbReference>
<dbReference type="Proteomes" id="UP000503011">
    <property type="component" value="Chromosome"/>
</dbReference>
<proteinExistence type="predicted"/>
<dbReference type="Gene3D" id="3.10.450.50">
    <property type="match status" value="1"/>
</dbReference>
<dbReference type="EMBL" id="AP022871">
    <property type="protein sequence ID" value="BCB89622.1"/>
    <property type="molecule type" value="Genomic_DNA"/>
</dbReference>
<name>A0A6F8YU24_9ACTN</name>
<dbReference type="KEGG" id="psuu:Psuf_069350"/>
<keyword evidence="3" id="KW-1185">Reference proteome</keyword>
<dbReference type="Pfam" id="PF13474">
    <property type="entry name" value="SnoaL_3"/>
    <property type="match status" value="1"/>
</dbReference>
<dbReference type="InterPro" id="IPR037401">
    <property type="entry name" value="SnoaL-like"/>
</dbReference>
<protein>
    <recommendedName>
        <fullName evidence="1">SnoaL-like domain-containing protein</fullName>
    </recommendedName>
</protein>
<organism evidence="2 3">
    <name type="scientific">Phytohabitans suffuscus</name>
    <dbReference type="NCBI Taxonomy" id="624315"/>
    <lineage>
        <taxon>Bacteria</taxon>
        <taxon>Bacillati</taxon>
        <taxon>Actinomycetota</taxon>
        <taxon>Actinomycetes</taxon>
        <taxon>Micromonosporales</taxon>
        <taxon>Micromonosporaceae</taxon>
    </lineage>
</organism>
<accession>A0A6F8YU24</accession>
<gene>
    <name evidence="2" type="ORF">Psuf_069350</name>
</gene>